<name>A0A9X2CFC9_9GAMM</name>
<dbReference type="Gene3D" id="1.10.10.10">
    <property type="entry name" value="Winged helix-like DNA-binding domain superfamily/Winged helix DNA-binding domain"/>
    <property type="match status" value="1"/>
</dbReference>
<evidence type="ECO:0000313" key="2">
    <source>
        <dbReference type="EMBL" id="MCL1141273.1"/>
    </source>
</evidence>
<feature type="transmembrane region" description="Helical" evidence="1">
    <location>
        <begin position="107"/>
        <end position="128"/>
    </location>
</feature>
<dbReference type="RefSeq" id="WP_248993961.1">
    <property type="nucleotide sequence ID" value="NZ_JAKIKP010000001.1"/>
</dbReference>
<evidence type="ECO:0000256" key="1">
    <source>
        <dbReference type="SAM" id="Phobius"/>
    </source>
</evidence>
<comment type="caution">
    <text evidence="2">The sequence shown here is derived from an EMBL/GenBank/DDBJ whole genome shotgun (WGS) entry which is preliminary data.</text>
</comment>
<dbReference type="AlphaFoldDB" id="A0A9X2CFC9"/>
<dbReference type="GO" id="GO:0003677">
    <property type="term" value="F:DNA binding"/>
    <property type="evidence" value="ECO:0007669"/>
    <property type="project" value="InterPro"/>
</dbReference>
<accession>A0A9X2CFC9</accession>
<dbReference type="Proteomes" id="UP001139333">
    <property type="component" value="Unassembled WGS sequence"/>
</dbReference>
<keyword evidence="1" id="KW-1133">Transmembrane helix</keyword>
<dbReference type="GO" id="GO:0006355">
    <property type="term" value="P:regulation of DNA-templated transcription"/>
    <property type="evidence" value="ECO:0007669"/>
    <property type="project" value="InterPro"/>
</dbReference>
<keyword evidence="1" id="KW-0812">Transmembrane</keyword>
<evidence type="ECO:0000313" key="3">
    <source>
        <dbReference type="Proteomes" id="UP001139333"/>
    </source>
</evidence>
<gene>
    <name evidence="2" type="ORF">L2672_00970</name>
</gene>
<keyword evidence="1" id="KW-0472">Membrane</keyword>
<keyword evidence="3" id="KW-1185">Reference proteome</keyword>
<dbReference type="EMBL" id="JAKIKP010000001">
    <property type="protein sequence ID" value="MCL1141273.1"/>
    <property type="molecule type" value="Genomic_DNA"/>
</dbReference>
<reference evidence="2" key="1">
    <citation type="submission" date="2022-01" db="EMBL/GenBank/DDBJ databases">
        <title>Whole genome-based taxonomy of the Shewanellaceae.</title>
        <authorList>
            <person name="Martin-Rodriguez A.J."/>
        </authorList>
    </citation>
    <scope>NUCLEOTIDE SEQUENCE</scope>
    <source>
        <strain evidence="2">DSM 16422</strain>
    </source>
</reference>
<dbReference type="InterPro" id="IPR036388">
    <property type="entry name" value="WH-like_DNA-bd_sf"/>
</dbReference>
<protein>
    <recommendedName>
        <fullName evidence="4">OmpR/PhoB-type domain-containing protein</fullName>
    </recommendedName>
</protein>
<dbReference type="InterPro" id="IPR016032">
    <property type="entry name" value="Sig_transdc_resp-reg_C-effctor"/>
</dbReference>
<organism evidence="2 3">
    <name type="scientific">Shewanella gaetbuli</name>
    <dbReference type="NCBI Taxonomy" id="220752"/>
    <lineage>
        <taxon>Bacteria</taxon>
        <taxon>Pseudomonadati</taxon>
        <taxon>Pseudomonadota</taxon>
        <taxon>Gammaproteobacteria</taxon>
        <taxon>Alteromonadales</taxon>
        <taxon>Shewanellaceae</taxon>
        <taxon>Shewanella</taxon>
    </lineage>
</organism>
<proteinExistence type="predicted"/>
<sequence>MQIGRCWFDQQKKQLIDQSTEQIWSLNEHEFAVLAQLVFHRGRVVSLEQLSPIKITNEELTHVVESICRYLGEQHKSLIEYVPEQGIILHKKVISHPFRLLDSPKRAISYGNYILILILTVLAMTFVYSNLSYPTNTKPNFARQILSTQGNITHLLVYGNKQNNDSLRRKTEAISRHLRRCNILPWQSITVAFSEDNLNLSVVMKRKNSDGWEFNNAKLILPNLDHYHVHSDWYKEVSICA</sequence>
<evidence type="ECO:0008006" key="4">
    <source>
        <dbReference type="Google" id="ProtNLM"/>
    </source>
</evidence>
<dbReference type="SUPFAM" id="SSF46894">
    <property type="entry name" value="C-terminal effector domain of the bipartite response regulators"/>
    <property type="match status" value="1"/>
</dbReference>